<evidence type="ECO:0000256" key="1">
    <source>
        <dbReference type="ARBA" id="ARBA00004123"/>
    </source>
</evidence>
<feature type="compositionally biased region" description="Basic residues" evidence="7">
    <location>
        <begin position="238"/>
        <end position="247"/>
    </location>
</feature>
<feature type="compositionally biased region" description="Gly residues" evidence="7">
    <location>
        <begin position="211"/>
        <end position="220"/>
    </location>
</feature>
<name>A0ABQ8MN30_LABRO</name>
<feature type="region of interest" description="Disordered" evidence="7">
    <location>
        <begin position="1117"/>
        <end position="1141"/>
    </location>
</feature>
<feature type="compositionally biased region" description="Low complexity" evidence="7">
    <location>
        <begin position="433"/>
        <end position="446"/>
    </location>
</feature>
<feature type="region of interest" description="Disordered" evidence="7">
    <location>
        <begin position="376"/>
        <end position="396"/>
    </location>
</feature>
<dbReference type="PANTHER" id="PTHR14339">
    <property type="entry name" value="VASCULIN"/>
    <property type="match status" value="1"/>
</dbReference>
<sequence>MCKYISKYCLSVCGNRNCVHTNYLRLEKHHLQSFTKFSLLDDQSNICCCYRVGLQLNCEDLEKEQPVGFGVVESHSGITDQTHPLFFRNCTPLIKNNTSPSLPPPYNFTLGCTSFTSIPFFAPSWKLEFACGRSCGCPEASEPVKSPAAPLEKHGEHFPRGDSRPGVNRRRHNSSDGFFNNDPLRAPGGDGWQQPSLLRHDSVDSGVAKGSQGGLGGGPGWKETPSWHGAQRGQEGPHHHHARHIKRGGGERDRQGGHRQRNGNFHPRKGGPYQDRYSDEERNDDKLKFVDEDFPSLNPETTGKPASQPRAVGTPAGVWENPPSAKQAMSKMLVIKKVSKEDPSAAFSAGFASAGPLPANGSKVSIPGPSVYKNLVPKPATAPTKPGPWKPNGRETKVGLHFSGRDSAFTSPVSVTKPLTPVSAPAHGTSKEPPSSTTPPIDITPSRLKLMRRSTDRKSEFLRGLKDERNGDVSDCHSPGAPAEGEGSTPEPKEFGESHENGISHSLSDSDPEHLSSSLEAEHRLLKAMGWQEYPENDDNFQPLTEDELKEFQAKTEQMKKIGLGRNGVLLKPRSVALLTWRNTPNPGLEEGSESETSKMEGLGELICRNCKMAFHSSALLDKHKAKFCIGTDLKDPMALWRLRRFTQTEKAAVKTVHPTRARTPDLIIFQKLRMSFEQNLPRRQTELAELAGRERTVHLEEVLQELRHQEQRNEEVLHQLSSHINSKKGPNPNEVPSNPPEEKKTQHVTFDLISSVDGPLSAQIRALRLAYMQSGGSDPEVLAHMHDLQAEALTLEQAKHKAEGKTKERMLDPDILTVEQENQRLEEEIFRIQLAREKHKGEHGLIDIQTDHIHQMASLQAEIAFLRREIEKGRERRPRHPQTPLQVFPSLPLDQSSKQPSLMGSHVIDPMETLGHAPYDPVAGFVIFYDLVMGVEATLRSVRLLAGLYFNGQKLGQTNPMPPVQCQPAGPLLSSKSPGNYAILAVKQPVPRVQPSPDLSLVIEIQTSKSLNLFNHETEGLVAYGWAKLDLFDQHNQVHSGHWRLPFHSLPVQASLSPDQLNSVPQLANMELCLRVANAHDGDLQTLAKIDPNNTSQYKYISTVVSNAILANQEPCNTLQPSSNPLPSSLPPTDHVEETN</sequence>
<feature type="region of interest" description="Disordered" evidence="7">
    <location>
        <begin position="875"/>
        <end position="894"/>
    </location>
</feature>
<comment type="subcellular location">
    <subcellularLocation>
        <location evidence="1">Nucleus</location>
    </subcellularLocation>
</comment>
<evidence type="ECO:0000256" key="4">
    <source>
        <dbReference type="ARBA" id="ARBA00023125"/>
    </source>
</evidence>
<evidence type="ECO:0000256" key="3">
    <source>
        <dbReference type="ARBA" id="ARBA00023015"/>
    </source>
</evidence>
<comment type="caution">
    <text evidence="8">The sequence shown here is derived from an EMBL/GenBank/DDBJ whole genome shotgun (WGS) entry which is preliminary data.</text>
</comment>
<organism evidence="8 9">
    <name type="scientific">Labeo rohita</name>
    <name type="common">Indian major carp</name>
    <name type="synonym">Cyprinus rohita</name>
    <dbReference type="NCBI Taxonomy" id="84645"/>
    <lineage>
        <taxon>Eukaryota</taxon>
        <taxon>Metazoa</taxon>
        <taxon>Chordata</taxon>
        <taxon>Craniata</taxon>
        <taxon>Vertebrata</taxon>
        <taxon>Euteleostomi</taxon>
        <taxon>Actinopterygii</taxon>
        <taxon>Neopterygii</taxon>
        <taxon>Teleostei</taxon>
        <taxon>Ostariophysi</taxon>
        <taxon>Cypriniformes</taxon>
        <taxon>Cyprinidae</taxon>
        <taxon>Labeoninae</taxon>
        <taxon>Labeonini</taxon>
        <taxon>Labeo</taxon>
    </lineage>
</organism>
<feature type="compositionally biased region" description="Polar residues" evidence="7">
    <location>
        <begin position="503"/>
        <end position="517"/>
    </location>
</feature>
<keyword evidence="5" id="KW-0804">Transcription</keyword>
<dbReference type="PANTHER" id="PTHR14339:SF10">
    <property type="entry name" value="VASCULIN-LIKE PROTEIN 1"/>
    <property type="match status" value="1"/>
</dbReference>
<keyword evidence="3" id="KW-0805">Transcription regulation</keyword>
<feature type="region of interest" description="Disordered" evidence="7">
    <location>
        <begin position="723"/>
        <end position="745"/>
    </location>
</feature>
<reference evidence="8 9" key="1">
    <citation type="submission" date="2022-01" db="EMBL/GenBank/DDBJ databases">
        <title>A high-quality chromosome-level genome assembly of rohu carp, Labeo rohita.</title>
        <authorList>
            <person name="Arick M.A. II"/>
            <person name="Hsu C.-Y."/>
            <person name="Magbanua Z."/>
            <person name="Pechanova O."/>
            <person name="Grover C."/>
            <person name="Miller E."/>
            <person name="Thrash A."/>
            <person name="Ezzel L."/>
            <person name="Alam S."/>
            <person name="Benzie J."/>
            <person name="Hamilton M."/>
            <person name="Karsi A."/>
            <person name="Lawrence M.L."/>
            <person name="Peterson D.G."/>
        </authorList>
    </citation>
    <scope>NUCLEOTIDE SEQUENCE [LARGE SCALE GENOMIC DNA]</scope>
    <source>
        <strain evidence="9">BAU-BD-2019</strain>
        <tissue evidence="8">Blood</tissue>
    </source>
</reference>
<comment type="similarity">
    <text evidence="2">Belongs to the vasculin family.</text>
</comment>
<feature type="compositionally biased region" description="Basic and acidic residues" evidence="7">
    <location>
        <begin position="151"/>
        <end position="163"/>
    </location>
</feature>
<evidence type="ECO:0000256" key="7">
    <source>
        <dbReference type="SAM" id="MobiDB-lite"/>
    </source>
</evidence>
<keyword evidence="6" id="KW-0539">Nucleus</keyword>
<evidence type="ECO:0000256" key="2">
    <source>
        <dbReference type="ARBA" id="ARBA00010099"/>
    </source>
</evidence>
<evidence type="ECO:0000256" key="6">
    <source>
        <dbReference type="ARBA" id="ARBA00023242"/>
    </source>
</evidence>
<accession>A0ABQ8MN30</accession>
<feature type="compositionally biased region" description="Basic and acidic residues" evidence="7">
    <location>
        <begin position="453"/>
        <end position="475"/>
    </location>
</feature>
<feature type="region of interest" description="Disordered" evidence="7">
    <location>
        <begin position="408"/>
        <end position="517"/>
    </location>
</feature>
<protein>
    <submittedName>
        <fullName evidence="8">Vasculin-like protein 1</fullName>
    </submittedName>
</protein>
<evidence type="ECO:0000313" key="9">
    <source>
        <dbReference type="Proteomes" id="UP000830375"/>
    </source>
</evidence>
<dbReference type="Proteomes" id="UP000830375">
    <property type="component" value="Unassembled WGS sequence"/>
</dbReference>
<feature type="compositionally biased region" description="Basic and acidic residues" evidence="7">
    <location>
        <begin position="491"/>
        <end position="502"/>
    </location>
</feature>
<proteinExistence type="inferred from homology"/>
<keyword evidence="9" id="KW-1185">Reference proteome</keyword>
<dbReference type="EMBL" id="JACTAM010000006">
    <property type="protein sequence ID" value="KAI2663611.1"/>
    <property type="molecule type" value="Genomic_DNA"/>
</dbReference>
<feature type="compositionally biased region" description="Basic residues" evidence="7">
    <location>
        <begin position="257"/>
        <end position="269"/>
    </location>
</feature>
<keyword evidence="4" id="KW-0238">DNA-binding</keyword>
<evidence type="ECO:0000313" key="8">
    <source>
        <dbReference type="EMBL" id="KAI2663611.1"/>
    </source>
</evidence>
<feature type="region of interest" description="Disordered" evidence="7">
    <location>
        <begin position="142"/>
        <end position="323"/>
    </location>
</feature>
<dbReference type="InterPro" id="IPR028128">
    <property type="entry name" value="Vasculin_fam"/>
</dbReference>
<dbReference type="Pfam" id="PF15337">
    <property type="entry name" value="Vasculin"/>
    <property type="match status" value="1"/>
</dbReference>
<evidence type="ECO:0000256" key="5">
    <source>
        <dbReference type="ARBA" id="ARBA00023163"/>
    </source>
</evidence>
<gene>
    <name evidence="8" type="ORF">H4Q32_012178</name>
</gene>
<feature type="compositionally biased region" description="Basic and acidic residues" evidence="7">
    <location>
        <begin position="276"/>
        <end position="291"/>
    </location>
</feature>